<name>A0A3D8RLJ6_9HELO</name>
<dbReference type="PANTHER" id="PTHR48187">
    <property type="entry name" value="LD21810P"/>
    <property type="match status" value="1"/>
</dbReference>
<evidence type="ECO:0008006" key="4">
    <source>
        <dbReference type="Google" id="ProtNLM"/>
    </source>
</evidence>
<dbReference type="Gene3D" id="3.40.50.1820">
    <property type="entry name" value="alpha/beta hydrolase"/>
    <property type="match status" value="1"/>
</dbReference>
<evidence type="ECO:0000256" key="1">
    <source>
        <dbReference type="SAM" id="MobiDB-lite"/>
    </source>
</evidence>
<feature type="compositionally biased region" description="Low complexity" evidence="1">
    <location>
        <begin position="1437"/>
        <end position="1449"/>
    </location>
</feature>
<feature type="compositionally biased region" description="Basic and acidic residues" evidence="1">
    <location>
        <begin position="1418"/>
        <end position="1428"/>
    </location>
</feature>
<proteinExistence type="predicted"/>
<evidence type="ECO:0000313" key="3">
    <source>
        <dbReference type="Proteomes" id="UP000256645"/>
    </source>
</evidence>
<gene>
    <name evidence="2" type="ORF">BP6252_06051</name>
</gene>
<dbReference type="SUPFAM" id="SSF52540">
    <property type="entry name" value="P-loop containing nucleoside triphosphate hydrolases"/>
    <property type="match status" value="1"/>
</dbReference>
<sequence length="1449" mass="163684">MAEAASPDEDIYNITVECSSLFKYLVTSDILPKSEPEQVDPPNTLNPACAQDNQLEVQHGEANQGVSRARLEQMERRFDLWINYTGALAAVGRSLDDRLTGHVDIKEMVIELLQMLARNLQYIYAEDVDKSKPPSSLASIRDQTLKNDACAAAEQAIDDLHFMAAAIRRSSVQSVKYNLSSSFERDDELYFEGFATLLVKREFPNTRHSICEQLGASIAVRRKRLFRRKLHEEKLSTRRGKAPFGSRSAENATGAVAKPSLSPSQANVRPNPLPLQRLKGANKPTGSGDSRSRLESTAARNYLKGPSLSTVSMGSSVRNTTIDYPLKPKHSEDDKFCACPYCARPLEVKKLKKDKYWEDHVDEDVKPYVCLSEECTSPFMYFVHLSEWLHHMKEMHSEQWARNVHMTTWYCDVDHGEILQYNNYNDFVSHMMGPSNHPGRKPPTDLQLSALARNKQKVLVREDKFACPLCDCVPDSIEIVTLTRNSEDIYHILHKHIAKHLKTLAFISVPTLALTDQDQVEASIVDEKESERFRKEGSEASYPSGAFDLSIRAISLFNIEDPPSREHAEDITTDFYSISETLESHWDDIGFTDYEIVRKPVHEEEDLLLRHFARLQNAEAPFTRNLSDTMGTTIDLDEIKRFEITEVYAHPEAKVDIILVHGINGDPRKTWTAKNRVFWPTQLLPMSLGSAKARILVYGYNVDLYSFGGGMIHAHAQTLASNVAIERKSEEATEHPIIWVAHSLGGILVKRVLELSNNLMERHSEDYRSIFVATYGIIFLGTPHTGSDPAKWGLMIQTMVSTLVPQRGLDTPSRLVNSLQTNTENLENINLHFLDIYQRFRICMVHETVKTELKGTQSLVVDQISAGPMLPGVTYFGIEATHSGMCKFESRNSPGYLNISSTIKSWVVESPQLVNARFDIEKATRQQESETRAKELLGIFDRIQPQTDAGTTGGLDSRGGDLKEPHFITPVGFRTNTLFIGRQEELAQMHKLLFDEKRRTFGTSSVLIQNMPGGGKTHLARQYVFEHKNEFPGGIFWCRAKSLSELTFAYWGIMRQVISPEGSSGEDLSDQPDKFIEVVRQWFNRRQDWLLILDGIYLDEPETLQGYIPDSPNTCLIYTSTDVSIGNDYRFLNPQIIKLPLLSASEAQTLLLLELDKRNPTKAELSHSMELVQAMSFIPVVIHAVSQRLKATDEPLSRFARSYVSEPKLRGLGAYIAVVDHLKTLGAFEALNLLRITCFFSQVIPVRMLVLGCKILDVPIEASDPISGRNFNNTFKRLRSFALIDGSDSSLDVPNLDVIRLTSVVQSFFIDTLLGEGTLPLWIDRAVKLFFGSHHTASTRKTNPSLIVDDNRQYEIQGLRLREHITKHIKRWKILGDTLALLDSRLEDIKDEIEQGEIEQGEIEQGEIEQGEIEQDEIEHGEIEHGEIEQDECVYTSSDGSSSDFSLSE</sequence>
<comment type="caution">
    <text evidence="2">The sequence shown here is derived from an EMBL/GenBank/DDBJ whole genome shotgun (WGS) entry which is preliminary data.</text>
</comment>
<organism evidence="2 3">
    <name type="scientific">Coleophoma cylindrospora</name>
    <dbReference type="NCBI Taxonomy" id="1849047"/>
    <lineage>
        <taxon>Eukaryota</taxon>
        <taxon>Fungi</taxon>
        <taxon>Dikarya</taxon>
        <taxon>Ascomycota</taxon>
        <taxon>Pezizomycotina</taxon>
        <taxon>Leotiomycetes</taxon>
        <taxon>Helotiales</taxon>
        <taxon>Dermateaceae</taxon>
        <taxon>Coleophoma</taxon>
    </lineage>
</organism>
<reference evidence="2 3" key="1">
    <citation type="journal article" date="2018" name="IMA Fungus">
        <title>IMA Genome-F 9: Draft genome sequence of Annulohypoxylon stygium, Aspergillus mulundensis, Berkeleyomyces basicola (syn. Thielaviopsis basicola), Ceratocystis smalleyi, two Cercospora beticola strains, Coleophoma cylindrospora, Fusarium fracticaudum, Phialophora cf. hyalina, and Morchella septimelata.</title>
        <authorList>
            <person name="Wingfield B.D."/>
            <person name="Bills G.F."/>
            <person name="Dong Y."/>
            <person name="Huang W."/>
            <person name="Nel W.J."/>
            <person name="Swalarsk-Parry B.S."/>
            <person name="Vaghefi N."/>
            <person name="Wilken P.M."/>
            <person name="An Z."/>
            <person name="de Beer Z.W."/>
            <person name="De Vos L."/>
            <person name="Chen L."/>
            <person name="Duong T.A."/>
            <person name="Gao Y."/>
            <person name="Hammerbacher A."/>
            <person name="Kikkert J.R."/>
            <person name="Li Y."/>
            <person name="Li H."/>
            <person name="Li K."/>
            <person name="Li Q."/>
            <person name="Liu X."/>
            <person name="Ma X."/>
            <person name="Naidoo K."/>
            <person name="Pethybridge S.J."/>
            <person name="Sun J."/>
            <person name="Steenkamp E.T."/>
            <person name="van der Nest M.A."/>
            <person name="van Wyk S."/>
            <person name="Wingfield M.J."/>
            <person name="Xiong C."/>
            <person name="Yue Q."/>
            <person name="Zhang X."/>
        </authorList>
    </citation>
    <scope>NUCLEOTIDE SEQUENCE [LARGE SCALE GENOMIC DNA]</scope>
    <source>
        <strain evidence="2 3">BP6252</strain>
    </source>
</reference>
<feature type="region of interest" description="Disordered" evidence="1">
    <location>
        <begin position="231"/>
        <end position="299"/>
    </location>
</feature>
<dbReference type="OrthoDB" id="5086500at2759"/>
<dbReference type="InterPro" id="IPR027417">
    <property type="entry name" value="P-loop_NTPase"/>
</dbReference>
<dbReference type="PANTHER" id="PTHR48187:SF2">
    <property type="entry name" value="LD21810P"/>
    <property type="match status" value="1"/>
</dbReference>
<keyword evidence="3" id="KW-1185">Reference proteome</keyword>
<dbReference type="EMBL" id="PDLM01000006">
    <property type="protein sequence ID" value="RDW74909.1"/>
    <property type="molecule type" value="Genomic_DNA"/>
</dbReference>
<protein>
    <recommendedName>
        <fullName evidence="4">DUF676 domain-containing protein</fullName>
    </recommendedName>
</protein>
<dbReference type="InterPro" id="IPR029058">
    <property type="entry name" value="AB_hydrolase_fold"/>
</dbReference>
<accession>A0A3D8RLJ6</accession>
<feature type="compositionally biased region" description="Acidic residues" evidence="1">
    <location>
        <begin position="1396"/>
        <end position="1417"/>
    </location>
</feature>
<feature type="region of interest" description="Disordered" evidence="1">
    <location>
        <begin position="1396"/>
        <end position="1449"/>
    </location>
</feature>
<dbReference type="SUPFAM" id="SSF53474">
    <property type="entry name" value="alpha/beta-Hydrolases"/>
    <property type="match status" value="1"/>
</dbReference>
<dbReference type="Gene3D" id="3.40.50.300">
    <property type="entry name" value="P-loop containing nucleotide triphosphate hydrolases"/>
    <property type="match status" value="1"/>
</dbReference>
<dbReference type="Proteomes" id="UP000256645">
    <property type="component" value="Unassembled WGS sequence"/>
</dbReference>
<evidence type="ECO:0000313" key="2">
    <source>
        <dbReference type="EMBL" id="RDW74909.1"/>
    </source>
</evidence>